<accession>A0ABX4UZM2</accession>
<feature type="domain" description="Nitroreductase" evidence="1">
    <location>
        <begin position="27"/>
        <end position="197"/>
    </location>
</feature>
<name>A0ABX4UZM2_9BURK</name>
<keyword evidence="3" id="KW-1185">Reference proteome</keyword>
<evidence type="ECO:0000259" key="1">
    <source>
        <dbReference type="Pfam" id="PF00881"/>
    </source>
</evidence>
<gene>
    <name evidence="2" type="ORF">C0Z16_30855</name>
</gene>
<dbReference type="PANTHER" id="PTHR23026:SF123">
    <property type="entry name" value="NAD(P)H NITROREDUCTASE RV3131-RELATED"/>
    <property type="match status" value="1"/>
</dbReference>
<proteinExistence type="predicted"/>
<dbReference type="RefSeq" id="WP_102635861.1">
    <property type="nucleotide sequence ID" value="NZ_PNXY01000034.1"/>
</dbReference>
<dbReference type="PANTHER" id="PTHR23026">
    <property type="entry name" value="NADPH NITROREDUCTASE"/>
    <property type="match status" value="1"/>
</dbReference>
<dbReference type="CDD" id="cd02062">
    <property type="entry name" value="Nitro_FMN_reductase"/>
    <property type="match status" value="1"/>
</dbReference>
<reference evidence="2 3" key="1">
    <citation type="submission" date="2018-01" db="EMBL/GenBank/DDBJ databases">
        <title>Whole genome analyses suggest that Burkholderia sensu lato contains two further novel genera in the rhizoxinica-symbiotica group Mycetohabitans gen. nov., and Trinickia gen. nov.: implications for the evolution of diazotrophy and nodulation in the Burkholderiaceae.</title>
        <authorList>
            <person name="Estrada-de los Santos P."/>
            <person name="Palmer M."/>
            <person name="Chavez-Ramirez B."/>
            <person name="Beukes C."/>
            <person name="Steenkamp E.T."/>
            <person name="Hirsch A.M."/>
            <person name="Manyaka P."/>
            <person name="Maluk M."/>
            <person name="Lafos M."/>
            <person name="Crook M."/>
            <person name="Gross E."/>
            <person name="Simon M.F."/>
            <person name="Bueno dos Reis Junior F."/>
            <person name="Poole P.S."/>
            <person name="Venter S.N."/>
            <person name="James E.K."/>
        </authorList>
    </citation>
    <scope>NUCLEOTIDE SEQUENCE [LARGE SCALE GENOMIC DNA]</scope>
    <source>
        <strain evidence="2 3">WSM 3937</strain>
    </source>
</reference>
<protein>
    <submittedName>
        <fullName evidence="2">Nitroreductase</fullName>
    </submittedName>
</protein>
<organism evidence="2 3">
    <name type="scientific">Paraburkholderia rhynchosiae</name>
    <dbReference type="NCBI Taxonomy" id="487049"/>
    <lineage>
        <taxon>Bacteria</taxon>
        <taxon>Pseudomonadati</taxon>
        <taxon>Pseudomonadota</taxon>
        <taxon>Betaproteobacteria</taxon>
        <taxon>Burkholderiales</taxon>
        <taxon>Burkholderiaceae</taxon>
        <taxon>Paraburkholderia</taxon>
    </lineage>
</organism>
<sequence length="227" mass="24404">MGSAKGQKLTIAYPPVAVASAALSGSGRRSVRRYKADAVDPETVEDLLRAAIAAPSAHNRQPWRFAVIDSFDRKAALATSMGERLRIDRLRDGDDEGDVERDVERSYARIVSAPVIVVVCMTMEDMDVYPDPVRSRCEHLMAVQSTAMAGANLLLAAHAVGLGGCWLCAPLFCPDVIGQVLGLPAHWQAQGMVTLGYPSADPKPFMRRSIRDVTVFFRSGGTGSSGT</sequence>
<dbReference type="InterPro" id="IPR050627">
    <property type="entry name" value="Nitroreductase/BluB"/>
</dbReference>
<dbReference type="Pfam" id="PF00881">
    <property type="entry name" value="Nitroreductase"/>
    <property type="match status" value="1"/>
</dbReference>
<dbReference type="InterPro" id="IPR000415">
    <property type="entry name" value="Nitroreductase-like"/>
</dbReference>
<dbReference type="Gene3D" id="3.40.109.10">
    <property type="entry name" value="NADH Oxidase"/>
    <property type="match status" value="1"/>
</dbReference>
<dbReference type="SUPFAM" id="SSF55469">
    <property type="entry name" value="FMN-dependent nitroreductase-like"/>
    <property type="match status" value="1"/>
</dbReference>
<evidence type="ECO:0000313" key="2">
    <source>
        <dbReference type="EMBL" id="PMS24542.1"/>
    </source>
</evidence>
<comment type="caution">
    <text evidence="2">The sequence shown here is derived from an EMBL/GenBank/DDBJ whole genome shotgun (WGS) entry which is preliminary data.</text>
</comment>
<dbReference type="InterPro" id="IPR029479">
    <property type="entry name" value="Nitroreductase"/>
</dbReference>
<evidence type="ECO:0000313" key="3">
    <source>
        <dbReference type="Proteomes" id="UP000235659"/>
    </source>
</evidence>
<dbReference type="EMBL" id="PNXY01000034">
    <property type="protein sequence ID" value="PMS24542.1"/>
    <property type="molecule type" value="Genomic_DNA"/>
</dbReference>
<dbReference type="Proteomes" id="UP000235659">
    <property type="component" value="Unassembled WGS sequence"/>
</dbReference>